<dbReference type="Proteomes" id="UP000257014">
    <property type="component" value="Unassembled WGS sequence"/>
</dbReference>
<gene>
    <name evidence="2" type="ORF">C6P37_07130</name>
</gene>
<dbReference type="EMBL" id="QEWE01000015">
    <property type="protein sequence ID" value="REJ29011.1"/>
    <property type="molecule type" value="Genomic_DNA"/>
</dbReference>
<proteinExistence type="predicted"/>
<feature type="region of interest" description="Disordered" evidence="1">
    <location>
        <begin position="79"/>
        <end position="124"/>
    </location>
</feature>
<evidence type="ECO:0000313" key="3">
    <source>
        <dbReference type="Proteomes" id="UP000257014"/>
    </source>
</evidence>
<comment type="caution">
    <text evidence="2">The sequence shown here is derived from an EMBL/GenBank/DDBJ whole genome shotgun (WGS) entry which is preliminary data.</text>
</comment>
<accession>A0A3E0K5S0</accession>
<evidence type="ECO:0000313" key="2">
    <source>
        <dbReference type="EMBL" id="REJ29011.1"/>
    </source>
</evidence>
<dbReference type="AlphaFoldDB" id="A0A3E0K5S0"/>
<organism evidence="2 3">
    <name type="scientific">Caldibacillus debilis</name>
    <dbReference type="NCBI Taxonomy" id="301148"/>
    <lineage>
        <taxon>Bacteria</taxon>
        <taxon>Bacillati</taxon>
        <taxon>Bacillota</taxon>
        <taxon>Bacilli</taxon>
        <taxon>Bacillales</taxon>
        <taxon>Bacillaceae</taxon>
        <taxon>Caldibacillus</taxon>
    </lineage>
</organism>
<reference evidence="2 3" key="1">
    <citation type="submission" date="2018-03" db="EMBL/GenBank/DDBJ databases">
        <authorList>
            <person name="Keele B.F."/>
        </authorList>
    </citation>
    <scope>NUCLEOTIDE SEQUENCE [LARGE SCALE GENOMIC DNA]</scope>
    <source>
        <strain evidence="2">ZCTH4_d</strain>
    </source>
</reference>
<sequence>MPSEAGILLKRGSRVCRSAPVTPFGEHFAGNLADAGTAARSGPQRPLFSGGQCFGIGPVRIGQIPRKAGRFPAWVSAGPAASTLSRSHPPMRGTSGRRAMAGAAIKRKGARSSEGLLFPSRLRR</sequence>
<protein>
    <submittedName>
        <fullName evidence="2">Uncharacterized protein</fullName>
    </submittedName>
</protein>
<evidence type="ECO:0000256" key="1">
    <source>
        <dbReference type="SAM" id="MobiDB-lite"/>
    </source>
</evidence>
<name>A0A3E0K5S0_9BACI</name>